<dbReference type="PANTHER" id="PTHR15549:SF26">
    <property type="entry name" value="AXIAL BUDDING PATTERN PROTEIN 2-RELATED"/>
    <property type="match status" value="1"/>
</dbReference>
<accession>A0A2U3EEV9</accession>
<dbReference type="AlphaFoldDB" id="A0A2U3EEV9"/>
<keyword evidence="3 6" id="KW-1133">Transmembrane helix</keyword>
<feature type="region of interest" description="Disordered" evidence="5">
    <location>
        <begin position="279"/>
        <end position="403"/>
    </location>
</feature>
<feature type="region of interest" description="Disordered" evidence="5">
    <location>
        <begin position="189"/>
        <end position="242"/>
    </location>
</feature>
<evidence type="ECO:0000256" key="7">
    <source>
        <dbReference type="SAM" id="SignalP"/>
    </source>
</evidence>
<dbReference type="EMBL" id="LCWV01000005">
    <property type="protein sequence ID" value="PWI73057.1"/>
    <property type="molecule type" value="Genomic_DNA"/>
</dbReference>
<name>A0A2U3EEV9_PURLI</name>
<feature type="compositionally biased region" description="Low complexity" evidence="5">
    <location>
        <begin position="212"/>
        <end position="242"/>
    </location>
</feature>
<organism evidence="8 9">
    <name type="scientific">Purpureocillium lilacinum</name>
    <name type="common">Paecilomyces lilacinus</name>
    <dbReference type="NCBI Taxonomy" id="33203"/>
    <lineage>
        <taxon>Eukaryota</taxon>
        <taxon>Fungi</taxon>
        <taxon>Dikarya</taxon>
        <taxon>Ascomycota</taxon>
        <taxon>Pezizomycotina</taxon>
        <taxon>Sordariomycetes</taxon>
        <taxon>Hypocreomycetidae</taxon>
        <taxon>Hypocreales</taxon>
        <taxon>Ophiocordycipitaceae</taxon>
        <taxon>Purpureocillium</taxon>
    </lineage>
</organism>
<protein>
    <submittedName>
        <fullName evidence="8">Carbohydrate-binding module family 18</fullName>
    </submittedName>
</protein>
<feature type="transmembrane region" description="Helical" evidence="6">
    <location>
        <begin position="248"/>
        <end position="273"/>
    </location>
</feature>
<keyword evidence="2 6" id="KW-0812">Transmembrane</keyword>
<feature type="compositionally biased region" description="Basic and acidic residues" evidence="5">
    <location>
        <begin position="393"/>
        <end position="403"/>
    </location>
</feature>
<dbReference type="PANTHER" id="PTHR15549">
    <property type="entry name" value="PAIRED IMMUNOGLOBULIN-LIKE TYPE 2 RECEPTOR"/>
    <property type="match status" value="1"/>
</dbReference>
<gene>
    <name evidence="8" type="ORF">PCL_10072</name>
</gene>
<dbReference type="Proteomes" id="UP000245956">
    <property type="component" value="Unassembled WGS sequence"/>
</dbReference>
<feature type="signal peptide" evidence="7">
    <location>
        <begin position="1"/>
        <end position="29"/>
    </location>
</feature>
<keyword evidence="7" id="KW-0732">Signal</keyword>
<dbReference type="GO" id="GO:0016020">
    <property type="term" value="C:membrane"/>
    <property type="evidence" value="ECO:0007669"/>
    <property type="project" value="UniProtKB-SubCell"/>
</dbReference>
<evidence type="ECO:0000256" key="3">
    <source>
        <dbReference type="ARBA" id="ARBA00022989"/>
    </source>
</evidence>
<keyword evidence="4 6" id="KW-0472">Membrane</keyword>
<evidence type="ECO:0000256" key="6">
    <source>
        <dbReference type="SAM" id="Phobius"/>
    </source>
</evidence>
<evidence type="ECO:0000256" key="1">
    <source>
        <dbReference type="ARBA" id="ARBA00004167"/>
    </source>
</evidence>
<evidence type="ECO:0000256" key="2">
    <source>
        <dbReference type="ARBA" id="ARBA00022692"/>
    </source>
</evidence>
<dbReference type="GO" id="GO:0071944">
    <property type="term" value="C:cell periphery"/>
    <property type="evidence" value="ECO:0007669"/>
    <property type="project" value="UniProtKB-ARBA"/>
</dbReference>
<evidence type="ECO:0000313" key="9">
    <source>
        <dbReference type="Proteomes" id="UP000245956"/>
    </source>
</evidence>
<comment type="caution">
    <text evidence="8">The sequence shown here is derived from an EMBL/GenBank/DDBJ whole genome shotgun (WGS) entry which is preliminary data.</text>
</comment>
<reference evidence="8 9" key="1">
    <citation type="journal article" date="2016" name="Front. Microbiol.">
        <title>Genome and transcriptome sequences reveal the specific parasitism of the nematophagous Purpureocillium lilacinum 36-1.</title>
        <authorList>
            <person name="Xie J."/>
            <person name="Li S."/>
            <person name="Mo C."/>
            <person name="Xiao X."/>
            <person name="Peng D."/>
            <person name="Wang G."/>
            <person name="Xiao Y."/>
        </authorList>
    </citation>
    <scope>NUCLEOTIDE SEQUENCE [LARGE SCALE GENOMIC DNA]</scope>
    <source>
        <strain evidence="8 9">36-1</strain>
    </source>
</reference>
<feature type="compositionally biased region" description="Pro residues" evidence="5">
    <location>
        <begin position="201"/>
        <end position="211"/>
    </location>
</feature>
<evidence type="ECO:0000256" key="5">
    <source>
        <dbReference type="SAM" id="MobiDB-lite"/>
    </source>
</evidence>
<feature type="chain" id="PRO_5015434478" evidence="7">
    <location>
        <begin position="30"/>
        <end position="403"/>
    </location>
</feature>
<evidence type="ECO:0000256" key="4">
    <source>
        <dbReference type="ARBA" id="ARBA00023136"/>
    </source>
</evidence>
<comment type="subcellular location">
    <subcellularLocation>
        <location evidence="1">Membrane</location>
        <topology evidence="1">Single-pass membrane protein</topology>
    </subcellularLocation>
</comment>
<evidence type="ECO:0000313" key="8">
    <source>
        <dbReference type="EMBL" id="PWI73057.1"/>
    </source>
</evidence>
<proteinExistence type="predicted"/>
<sequence length="403" mass="41478">MSKRTTNMRSSSWLTLSLFWASAASAATADPVVKPTNGDTGAKTYEKVMIVVDQLRLESKFSPSLFNESSSLQPRDVLLSARQQCLAGYGYCASFGRCCPSSGRCCSYGYCLPSGSACCPSGPCAAGKTCCGQSHCAPLDGECCRDESYCEAGNHCYIVAALGPKPVCCTDSACTAHVLNGVTTSASTRTTTQTFTSSSQPPDPTTAPGPPVTSSVTSSSSGVVTSPLSSSSSAGPTPGPAASNNTPVGAIVGGVVGGIGVLAIAAIAVFLFLRRKSHKANEDSAPGPPMTFIPPAVDQGRPPNQPLYRPQPAAPADGRASYYPPADKVPMYYTTPPPVSPHQSYAADPRGSGPTSPGAVSSMSGSGGYVSPPPGYQQAPRPMVYEAPVQTSENHRGQMHELS</sequence>
<dbReference type="InterPro" id="IPR051694">
    <property type="entry name" value="Immunoregulatory_rcpt-like"/>
</dbReference>
<feature type="compositionally biased region" description="Low complexity" evidence="5">
    <location>
        <begin position="189"/>
        <end position="200"/>
    </location>
</feature>